<protein>
    <submittedName>
        <fullName evidence="3">Glucoamylase</fullName>
    </submittedName>
</protein>
<keyword evidence="4" id="KW-1185">Reference proteome</keyword>
<dbReference type="GO" id="GO:0005975">
    <property type="term" value="P:carbohydrate metabolic process"/>
    <property type="evidence" value="ECO:0007669"/>
    <property type="project" value="InterPro"/>
</dbReference>
<evidence type="ECO:0000313" key="4">
    <source>
        <dbReference type="Proteomes" id="UP001193389"/>
    </source>
</evidence>
<dbReference type="Pfam" id="PF00723">
    <property type="entry name" value="Glyco_hydro_15"/>
    <property type="match status" value="1"/>
</dbReference>
<reference evidence="3" key="1">
    <citation type="journal article" date="2020" name="Int. J. Syst. Evol. Microbiol.">
        <title>Aquipluma nitroreducens gen. nov. sp. nov., a novel facultatively anaerobic bacterium isolated from a freshwater lake.</title>
        <authorList>
            <person name="Watanabe M."/>
            <person name="Kojima H."/>
            <person name="Fukui M."/>
        </authorList>
    </citation>
    <scope>NUCLEOTIDE SEQUENCE</scope>
    <source>
        <strain evidence="3">MeG22</strain>
    </source>
</reference>
<dbReference type="Pfam" id="PF19291">
    <property type="entry name" value="TREH_N"/>
    <property type="match status" value="1"/>
</dbReference>
<evidence type="ECO:0000259" key="2">
    <source>
        <dbReference type="Pfam" id="PF19291"/>
    </source>
</evidence>
<dbReference type="EMBL" id="AP018694">
    <property type="protein sequence ID" value="BBE17193.1"/>
    <property type="molecule type" value="Genomic_DNA"/>
</dbReference>
<feature type="domain" description="Trehalase-like N-terminal" evidence="2">
    <location>
        <begin position="8"/>
        <end position="131"/>
    </location>
</feature>
<dbReference type="PANTHER" id="PTHR31616">
    <property type="entry name" value="TREHALASE"/>
    <property type="match status" value="1"/>
</dbReference>
<evidence type="ECO:0000259" key="1">
    <source>
        <dbReference type="Pfam" id="PF00723"/>
    </source>
</evidence>
<dbReference type="SUPFAM" id="SSF48208">
    <property type="entry name" value="Six-hairpin glycosidases"/>
    <property type="match status" value="1"/>
</dbReference>
<dbReference type="InterPro" id="IPR012341">
    <property type="entry name" value="6hp_glycosidase-like_sf"/>
</dbReference>
<feature type="domain" description="GH15-like" evidence="1">
    <location>
        <begin position="218"/>
        <end position="582"/>
    </location>
</feature>
<dbReference type="InterPro" id="IPR008928">
    <property type="entry name" value="6-hairpin_glycosidase_sf"/>
</dbReference>
<accession>A0A5K7S6L0</accession>
<dbReference type="RefSeq" id="WP_318350210.1">
    <property type="nucleotide sequence ID" value="NZ_AP018694.1"/>
</dbReference>
<proteinExistence type="predicted"/>
<evidence type="ECO:0000313" key="3">
    <source>
        <dbReference type="EMBL" id="BBE17193.1"/>
    </source>
</evidence>
<dbReference type="KEGG" id="anf:AQPE_1342"/>
<dbReference type="InterPro" id="IPR011613">
    <property type="entry name" value="GH15-like"/>
</dbReference>
<sequence length="597" mass="69782">MQNLNYGVVGNCRSAALISEKGSIEWFCFPDFDSPSIFSKLLDVEKGGEFGFEVSEKYSITQKYVENTNILSTLFTSDEGSFEVIDFMPRYKLDDVNHYLPPEIYRYIKLLSGKPTFRVNYNPKMKYAAKEATHHIGKRFIKSQSIDDPLDCVYLYTSIQYALILGKKEIALENDQFILLSNNQKLINIDIERVSLEYNRTKIYWLNWVNRSKKFKTHNAIIARSMLVLKLMSFHPTGAVLAALTTSIPETIGEVRNWDYRFCWLRDASMSIETLMDMGHYGAARRFMTFIKGILKSKEDKFQIMYGIRGERILYEEELPHLSGYENSKPVRIGNAAYYQKQNDVYGYLMNVIYQYYKFFPGTLDEIEDIWEVVRNIIRAVIADWENPDNGIWEIRNSDKHFVFSKVMCWVTLDRGVKIAQLLNLKEYAKKWKKEADRIKKDILGNGWNEQMQSFTQTYHETDLDASLLLMEEYGFISGTDERYKKTVQAIKKELFYKGLMYRYINADDFGRLSSSFTICTFWLIRALYVTGDTDEALEIFNKIVGYSNHLGLYSEDLDFETKRQLGNFPQAYSHLALINTATLFTDERHLSQFIRP</sequence>
<dbReference type="InterPro" id="IPR045582">
    <property type="entry name" value="Trehalase-like_N"/>
</dbReference>
<gene>
    <name evidence="3" type="ORF">AQPE_1342</name>
</gene>
<dbReference type="Proteomes" id="UP001193389">
    <property type="component" value="Chromosome"/>
</dbReference>
<dbReference type="GO" id="GO:0004553">
    <property type="term" value="F:hydrolase activity, hydrolyzing O-glycosyl compounds"/>
    <property type="evidence" value="ECO:0007669"/>
    <property type="project" value="UniProtKB-ARBA"/>
</dbReference>
<dbReference type="PANTHER" id="PTHR31616:SF0">
    <property type="entry name" value="GLUCAN 1,4-ALPHA-GLUCOSIDASE"/>
    <property type="match status" value="1"/>
</dbReference>
<organism evidence="3 4">
    <name type="scientific">Aquipluma nitroreducens</name>
    <dbReference type="NCBI Taxonomy" id="2010828"/>
    <lineage>
        <taxon>Bacteria</taxon>
        <taxon>Pseudomonadati</taxon>
        <taxon>Bacteroidota</taxon>
        <taxon>Bacteroidia</taxon>
        <taxon>Marinilabiliales</taxon>
        <taxon>Prolixibacteraceae</taxon>
        <taxon>Aquipluma</taxon>
    </lineage>
</organism>
<dbReference type="AlphaFoldDB" id="A0A5K7S6L0"/>
<dbReference type="Gene3D" id="1.50.10.10">
    <property type="match status" value="1"/>
</dbReference>
<name>A0A5K7S6L0_9BACT</name>